<gene>
    <name evidence="18" type="ORF">ILUMI_09974</name>
</gene>
<evidence type="ECO:0000256" key="4">
    <source>
        <dbReference type="ARBA" id="ARBA00012201"/>
    </source>
</evidence>
<dbReference type="InterPro" id="IPR001054">
    <property type="entry name" value="A/G_cyclase"/>
</dbReference>
<sequence length="887" mass="102297">MKKNKRIPYIHEYDNVTILYADIVNYTAMTSQLPVVTLVETLNELFGGFDDASEDLNVLRIKFLGDCYYCVAGLPPKLAPNHAEACVDLGLRMISIIRSVREKRGLTIDMRIGIHSGKILSGLIGATKWQFDIWSKDVYLANKMETTGEPGKIHITKQTYDLITKPYNIQPVDTGSTNEILKPYNVTTFLISPDLPQENNSPKENTASNSDRKRLSMIGETDPNEDSLDNPVNHIILNNNSVYTNNTHLENSDVIPNGIHKNGLSKSSSAPDMCDGDNIISAYSNSEHYIRRESLRNIQTPIGMLINRRPSGYPVLTNRVSGRRITPGEVKRRTAFMDNNINRYNERLRRTDENMKSAIENMPLSKYEQWIKVKEINPLFLTFRNFKLEWQFIKLLDPLFKYYLLLYIVLFIATIIILNLTLPQWNWNAWLDYTALALVAIILIPLTWTYPIWNRYIANYKPEDECEPRNAFLRCIYKWSSNITTNVLLRTIIYLAVCVLFLICVLQELIECQDYQEDMPRRYFKPLISVLLAHERTKPYEEQCIIPWHMSYTLSLAVLASFSFIRIHVGLKLLYALGITIFYSITVWSFNTDYYKNSEGFNYMMKPQIAHIMSLLILTIVLHVIDRQTDYLNRLDYQWNQKLISEKIEVNTMHKITKMLLKNILPIHVAELYLDVNRKSNVLYNEEYKNVAVIFATVVDYPTECTEKFFLALMNRIIKDFDYLIPKDRRKPIEKIKVTNLTYMAACGLEPGRRDSVVGERFGEHVAVILVKFAVDMIKALRKINQECSQQCKLRIGIDHGAVMAGVVGSKKPLYDIWGDTVNVASRMDSTGVPGKIQVTENTARILEENGISCEFRDFIFAKGKGKIPTYFVKLTEKDELVHSTRI</sequence>
<dbReference type="PROSITE" id="PS50125">
    <property type="entry name" value="GUANYLATE_CYCLASE_2"/>
    <property type="match status" value="2"/>
</dbReference>
<evidence type="ECO:0000259" key="17">
    <source>
        <dbReference type="PROSITE" id="PS50125"/>
    </source>
</evidence>
<dbReference type="SUPFAM" id="SSF55073">
    <property type="entry name" value="Nucleotide cyclase"/>
    <property type="match status" value="2"/>
</dbReference>
<comment type="catalytic activity">
    <reaction evidence="1">
        <text>ATP = 3',5'-cyclic AMP + diphosphate</text>
        <dbReference type="Rhea" id="RHEA:15389"/>
        <dbReference type="ChEBI" id="CHEBI:30616"/>
        <dbReference type="ChEBI" id="CHEBI:33019"/>
        <dbReference type="ChEBI" id="CHEBI:58165"/>
        <dbReference type="EC" id="4.6.1.1"/>
    </reaction>
</comment>
<comment type="subcellular location">
    <subcellularLocation>
        <location evidence="3">Membrane</location>
        <topology evidence="3">Multi-pass membrane protein</topology>
    </subcellularLocation>
</comment>
<dbReference type="GO" id="GO:0007189">
    <property type="term" value="P:adenylate cyclase-activating G protein-coupled receptor signaling pathway"/>
    <property type="evidence" value="ECO:0007669"/>
    <property type="project" value="TreeGrafter"/>
</dbReference>
<evidence type="ECO:0000256" key="7">
    <source>
        <dbReference type="ARBA" id="ARBA00022741"/>
    </source>
</evidence>
<evidence type="ECO:0000256" key="5">
    <source>
        <dbReference type="ARBA" id="ARBA00022692"/>
    </source>
</evidence>
<comment type="similarity">
    <text evidence="14">Belongs to the adenylyl cyclase class-4/guanylyl cyclase family.</text>
</comment>
<comment type="caution">
    <text evidence="18">The sequence shown here is derived from an EMBL/GenBank/DDBJ whole genome shotgun (WGS) entry which is preliminary data.</text>
</comment>
<feature type="transmembrane region" description="Helical" evidence="16">
    <location>
        <begin position="487"/>
        <end position="510"/>
    </location>
</feature>
<keyword evidence="5 16" id="KW-0812">Transmembrane</keyword>
<dbReference type="FunFam" id="3.30.70.1230:FF:000008">
    <property type="entry name" value="Adenylate cyclase type 9"/>
    <property type="match status" value="1"/>
</dbReference>
<keyword evidence="19" id="KW-1185">Reference proteome</keyword>
<dbReference type="AlphaFoldDB" id="A0A8K0GBX1"/>
<dbReference type="FunFam" id="3.30.70.1230:FF:000024">
    <property type="entry name" value="ACXA, isoform A"/>
    <property type="match status" value="1"/>
</dbReference>
<organism evidence="18 19">
    <name type="scientific">Ignelater luminosus</name>
    <name type="common">Cucubano</name>
    <name type="synonym">Pyrophorus luminosus</name>
    <dbReference type="NCBI Taxonomy" id="2038154"/>
    <lineage>
        <taxon>Eukaryota</taxon>
        <taxon>Metazoa</taxon>
        <taxon>Ecdysozoa</taxon>
        <taxon>Arthropoda</taxon>
        <taxon>Hexapoda</taxon>
        <taxon>Insecta</taxon>
        <taxon>Pterygota</taxon>
        <taxon>Neoptera</taxon>
        <taxon>Endopterygota</taxon>
        <taxon>Coleoptera</taxon>
        <taxon>Polyphaga</taxon>
        <taxon>Elateriformia</taxon>
        <taxon>Elateroidea</taxon>
        <taxon>Elateridae</taxon>
        <taxon>Agrypninae</taxon>
        <taxon>Pyrophorini</taxon>
        <taxon>Ignelater</taxon>
    </lineage>
</organism>
<dbReference type="PROSITE" id="PS00452">
    <property type="entry name" value="GUANYLATE_CYCLASE_1"/>
    <property type="match status" value="1"/>
</dbReference>
<keyword evidence="11" id="KW-0115">cAMP biosynthesis</keyword>
<evidence type="ECO:0000256" key="16">
    <source>
        <dbReference type="SAM" id="Phobius"/>
    </source>
</evidence>
<keyword evidence="12 16" id="KW-0472">Membrane</keyword>
<evidence type="ECO:0000256" key="9">
    <source>
        <dbReference type="ARBA" id="ARBA00022842"/>
    </source>
</evidence>
<dbReference type="GO" id="GO:0005524">
    <property type="term" value="F:ATP binding"/>
    <property type="evidence" value="ECO:0007669"/>
    <property type="project" value="UniProtKB-KW"/>
</dbReference>
<evidence type="ECO:0000256" key="10">
    <source>
        <dbReference type="ARBA" id="ARBA00022989"/>
    </source>
</evidence>
<dbReference type="Gene3D" id="3.30.70.1230">
    <property type="entry name" value="Nucleotide cyclase"/>
    <property type="match status" value="2"/>
</dbReference>
<dbReference type="PANTHER" id="PTHR45627:SF23">
    <property type="entry name" value="AT30656P-RELATED"/>
    <property type="match status" value="1"/>
</dbReference>
<feature type="transmembrane region" description="Helical" evidence="16">
    <location>
        <begin position="609"/>
        <end position="625"/>
    </location>
</feature>
<proteinExistence type="inferred from homology"/>
<reference evidence="18" key="1">
    <citation type="submission" date="2019-08" db="EMBL/GenBank/DDBJ databases">
        <title>The genome of the North American firefly Photinus pyralis.</title>
        <authorList>
            <consortium name="Photinus pyralis genome working group"/>
            <person name="Fallon T.R."/>
            <person name="Sander Lower S.E."/>
            <person name="Weng J.-K."/>
        </authorList>
    </citation>
    <scope>NUCLEOTIDE SEQUENCE</scope>
    <source>
        <strain evidence="18">TRF0915ILg1</strain>
        <tissue evidence="18">Whole body</tissue>
    </source>
</reference>
<dbReference type="GO" id="GO:0004016">
    <property type="term" value="F:adenylate cyclase activity"/>
    <property type="evidence" value="ECO:0007669"/>
    <property type="project" value="UniProtKB-EC"/>
</dbReference>
<evidence type="ECO:0000256" key="2">
    <source>
        <dbReference type="ARBA" id="ARBA00001946"/>
    </source>
</evidence>
<dbReference type="EC" id="4.6.1.1" evidence="4"/>
<evidence type="ECO:0000256" key="14">
    <source>
        <dbReference type="RuleBase" id="RU000405"/>
    </source>
</evidence>
<feature type="transmembrane region" description="Helical" evidence="16">
    <location>
        <begin position="545"/>
        <end position="565"/>
    </location>
</feature>
<keyword evidence="9" id="KW-0460">Magnesium</keyword>
<feature type="transmembrane region" description="Helical" evidence="16">
    <location>
        <begin position="433"/>
        <end position="453"/>
    </location>
</feature>
<protein>
    <recommendedName>
        <fullName evidence="4">adenylate cyclase</fullName>
        <ecNumber evidence="4">4.6.1.1</ecNumber>
    </recommendedName>
</protein>
<dbReference type="InterPro" id="IPR029787">
    <property type="entry name" value="Nucleotide_cyclase"/>
</dbReference>
<evidence type="ECO:0000313" key="18">
    <source>
        <dbReference type="EMBL" id="KAF2896202.1"/>
    </source>
</evidence>
<feature type="domain" description="Guanylate cyclase" evidence="17">
    <location>
        <begin position="17"/>
        <end position="145"/>
    </location>
</feature>
<dbReference type="Proteomes" id="UP000801492">
    <property type="component" value="Unassembled WGS sequence"/>
</dbReference>
<evidence type="ECO:0000256" key="3">
    <source>
        <dbReference type="ARBA" id="ARBA00004141"/>
    </source>
</evidence>
<evidence type="ECO:0000256" key="15">
    <source>
        <dbReference type="SAM" id="MobiDB-lite"/>
    </source>
</evidence>
<evidence type="ECO:0000256" key="12">
    <source>
        <dbReference type="ARBA" id="ARBA00023136"/>
    </source>
</evidence>
<dbReference type="SMART" id="SM00044">
    <property type="entry name" value="CYCc"/>
    <property type="match status" value="2"/>
</dbReference>
<dbReference type="InterPro" id="IPR018297">
    <property type="entry name" value="A/G_cyclase_CS"/>
</dbReference>
<dbReference type="GO" id="GO:0006171">
    <property type="term" value="P:cAMP biosynthetic process"/>
    <property type="evidence" value="ECO:0007669"/>
    <property type="project" value="UniProtKB-KW"/>
</dbReference>
<feature type="domain" description="Guanylate cyclase" evidence="17">
    <location>
        <begin position="681"/>
        <end position="829"/>
    </location>
</feature>
<feature type="region of interest" description="Disordered" evidence="15">
    <location>
        <begin position="192"/>
        <end position="231"/>
    </location>
</feature>
<evidence type="ECO:0000256" key="11">
    <source>
        <dbReference type="ARBA" id="ARBA00022998"/>
    </source>
</evidence>
<evidence type="ECO:0000313" key="19">
    <source>
        <dbReference type="Proteomes" id="UP000801492"/>
    </source>
</evidence>
<evidence type="ECO:0000256" key="13">
    <source>
        <dbReference type="ARBA" id="ARBA00023239"/>
    </source>
</evidence>
<keyword evidence="6" id="KW-0479">Metal-binding</keyword>
<dbReference type="PANTHER" id="PTHR45627">
    <property type="entry name" value="ADENYLATE CYCLASE TYPE 1"/>
    <property type="match status" value="1"/>
</dbReference>
<keyword evidence="13 14" id="KW-0456">Lyase</keyword>
<feature type="transmembrane region" description="Helical" evidence="16">
    <location>
        <begin position="572"/>
        <end position="589"/>
    </location>
</feature>
<keyword evidence="8" id="KW-0067">ATP-binding</keyword>
<keyword evidence="10 16" id="KW-1133">Transmembrane helix</keyword>
<dbReference type="EMBL" id="VTPC01005292">
    <property type="protein sequence ID" value="KAF2896202.1"/>
    <property type="molecule type" value="Genomic_DNA"/>
</dbReference>
<name>A0A8K0GBX1_IGNLU</name>
<dbReference type="CDD" id="cd07302">
    <property type="entry name" value="CHD"/>
    <property type="match status" value="2"/>
</dbReference>
<evidence type="ECO:0000256" key="1">
    <source>
        <dbReference type="ARBA" id="ARBA00001593"/>
    </source>
</evidence>
<dbReference type="GO" id="GO:0046872">
    <property type="term" value="F:metal ion binding"/>
    <property type="evidence" value="ECO:0007669"/>
    <property type="project" value="UniProtKB-KW"/>
</dbReference>
<dbReference type="GO" id="GO:0005886">
    <property type="term" value="C:plasma membrane"/>
    <property type="evidence" value="ECO:0007669"/>
    <property type="project" value="TreeGrafter"/>
</dbReference>
<dbReference type="Pfam" id="PF00211">
    <property type="entry name" value="Guanylate_cyc"/>
    <property type="match status" value="2"/>
</dbReference>
<comment type="cofactor">
    <cofactor evidence="2">
        <name>Mg(2+)</name>
        <dbReference type="ChEBI" id="CHEBI:18420"/>
    </cofactor>
</comment>
<evidence type="ECO:0000256" key="8">
    <source>
        <dbReference type="ARBA" id="ARBA00022840"/>
    </source>
</evidence>
<keyword evidence="7" id="KW-0547">Nucleotide-binding</keyword>
<feature type="compositionally biased region" description="Polar residues" evidence="15">
    <location>
        <begin position="197"/>
        <end position="209"/>
    </location>
</feature>
<feature type="transmembrane region" description="Helical" evidence="16">
    <location>
        <begin position="402"/>
        <end position="421"/>
    </location>
</feature>
<dbReference type="GO" id="GO:0035556">
    <property type="term" value="P:intracellular signal transduction"/>
    <property type="evidence" value="ECO:0007669"/>
    <property type="project" value="InterPro"/>
</dbReference>
<accession>A0A8K0GBX1</accession>
<evidence type="ECO:0000256" key="6">
    <source>
        <dbReference type="ARBA" id="ARBA00022723"/>
    </source>
</evidence>
<dbReference type="OrthoDB" id="10006362at2759"/>